<keyword evidence="2" id="KW-1185">Reference proteome</keyword>
<reference evidence="1 2" key="1">
    <citation type="submission" date="2016-10" db="EMBL/GenBank/DDBJ databases">
        <authorList>
            <person name="de Groot N.N."/>
        </authorList>
    </citation>
    <scope>NUCLEOTIDE SEQUENCE [LARGE SCALE GENOMIC DNA]</scope>
    <source>
        <strain evidence="1 2">CGMCC 4.2022</strain>
    </source>
</reference>
<accession>A0A1G9XSQ9</accession>
<proteinExistence type="predicted"/>
<evidence type="ECO:0000313" key="1">
    <source>
        <dbReference type="EMBL" id="SDM99446.1"/>
    </source>
</evidence>
<evidence type="ECO:0000313" key="2">
    <source>
        <dbReference type="Proteomes" id="UP000199341"/>
    </source>
</evidence>
<dbReference type="InterPro" id="IPR046270">
    <property type="entry name" value="DUF6303"/>
</dbReference>
<organism evidence="1 2">
    <name type="scientific">Actinacidiphila guanduensis</name>
    <dbReference type="NCBI Taxonomy" id="310781"/>
    <lineage>
        <taxon>Bacteria</taxon>
        <taxon>Bacillati</taxon>
        <taxon>Actinomycetota</taxon>
        <taxon>Actinomycetes</taxon>
        <taxon>Kitasatosporales</taxon>
        <taxon>Streptomycetaceae</taxon>
        <taxon>Actinacidiphila</taxon>
    </lineage>
</organism>
<protein>
    <submittedName>
        <fullName evidence="1">Uncharacterized protein</fullName>
    </submittedName>
</protein>
<dbReference type="STRING" id="310781.SAMN05216259_102252"/>
<dbReference type="EMBL" id="FNIE01000002">
    <property type="protein sequence ID" value="SDM99446.1"/>
    <property type="molecule type" value="Genomic_DNA"/>
</dbReference>
<name>A0A1G9XSQ9_9ACTN</name>
<dbReference type="AlphaFoldDB" id="A0A1G9XSQ9"/>
<dbReference type="Proteomes" id="UP000199341">
    <property type="component" value="Unassembled WGS sequence"/>
</dbReference>
<gene>
    <name evidence="1" type="ORF">SAMN05216259_102252</name>
</gene>
<dbReference type="Pfam" id="PF19820">
    <property type="entry name" value="DUF6303"/>
    <property type="match status" value="1"/>
</dbReference>
<sequence>MIHSWDGTEWQVFVALPDEPRWPHIPFATTDGVPTLHARTEALAALGYTPLDPAHTWDWMETPLEGDPEGVVALVATTTVTPTHPDTQDT</sequence>